<name>A0A3Q2XNY6_HIPCM</name>
<dbReference type="AlphaFoldDB" id="A0A3Q2XNY6"/>
<evidence type="ECO:0000259" key="4">
    <source>
        <dbReference type="Pfam" id="PF00501"/>
    </source>
</evidence>
<keyword evidence="2" id="KW-0276">Fatty acid metabolism</keyword>
<dbReference type="InterPro" id="IPR042099">
    <property type="entry name" value="ANL_N_sf"/>
</dbReference>
<evidence type="ECO:0000313" key="5">
    <source>
        <dbReference type="Ensembl" id="ENSHCOP00000006440.1"/>
    </source>
</evidence>
<sequence length="488" mass="53868">MACWEVASSARANVIVWSEFMRLGEDVPEQELNRSIARLRANQCCSLIFTSGATGTPKAVMLSHDNVTWTAQRAGDAVDLRYGEESVVSYLPLSHVAAQLNDLYITMRFAATTYFAQPDALKGSLVATLKEVRPTSFLGVPRVWEKMQEKMQAAGAKASPFKKSVCDFFLPLSCGCAVCFREKRVPWGFTLANQLVFKKVRAALGLDRCRILFTGSAPISKETLEYFMSLNMPLMELYGMSESSGPHTVSTNDDFHISSCGKVMAGCKVKLDKQDEKGNGEICFWGRNVFMGYLNMEDKTKEALDQDGWLHSGDVGRFQGNFLFITGRIKELLITAGGENVAPVPIEDAVKAEVPILSNAMLIGDRKKFLSMLVTLKCVADQDGGPTDRLSPDVVGFCRDRGLRAATVSEVVAGEEPAVYEAIREGVQRYNAKAVSNAQKVQKFVVLPRDFSVAGGELGPTMKLRRPIVVQMYQEKIDELYAEQTQPK</sequence>
<dbReference type="PANTHER" id="PTHR43272">
    <property type="entry name" value="LONG-CHAIN-FATTY-ACID--COA LIGASE"/>
    <property type="match status" value="1"/>
</dbReference>
<keyword evidence="2" id="KW-0443">Lipid metabolism</keyword>
<dbReference type="Pfam" id="PF00501">
    <property type="entry name" value="AMP-binding"/>
    <property type="match status" value="1"/>
</dbReference>
<dbReference type="OMA" id="IGDHRKY"/>
<dbReference type="Pfam" id="PF23562">
    <property type="entry name" value="AMP-binding_C_3"/>
    <property type="match status" value="1"/>
</dbReference>
<reference evidence="5" key="1">
    <citation type="submission" date="2025-08" db="UniProtKB">
        <authorList>
            <consortium name="Ensembl"/>
        </authorList>
    </citation>
    <scope>IDENTIFICATION</scope>
</reference>
<keyword evidence="1" id="KW-0436">Ligase</keyword>
<dbReference type="STRING" id="109280.ENSHCOP00000006440"/>
<dbReference type="EC" id="6.2.1.3" evidence="3"/>
<feature type="domain" description="AMP-dependent synthetase/ligase" evidence="4">
    <location>
        <begin position="33"/>
        <end position="294"/>
    </location>
</feature>
<dbReference type="SUPFAM" id="SSF56801">
    <property type="entry name" value="Acetyl-CoA synthetase-like"/>
    <property type="match status" value="1"/>
</dbReference>
<keyword evidence="6" id="KW-1185">Reference proteome</keyword>
<evidence type="ECO:0000256" key="2">
    <source>
        <dbReference type="ARBA" id="ARBA00022832"/>
    </source>
</evidence>
<dbReference type="Gene3D" id="3.40.50.12780">
    <property type="entry name" value="N-terminal domain of ligase-like"/>
    <property type="match status" value="1"/>
</dbReference>
<dbReference type="GeneTree" id="ENSGT00940000155332"/>
<evidence type="ECO:0000256" key="1">
    <source>
        <dbReference type="ARBA" id="ARBA00022598"/>
    </source>
</evidence>
<proteinExistence type="predicted"/>
<dbReference type="PANTHER" id="PTHR43272:SF80">
    <property type="entry name" value="LONG-CHAIN-FATTY-ACID--COA LIGASE ACSBG2"/>
    <property type="match status" value="1"/>
</dbReference>
<dbReference type="GO" id="GO:0005783">
    <property type="term" value="C:endoplasmic reticulum"/>
    <property type="evidence" value="ECO:0007669"/>
    <property type="project" value="TreeGrafter"/>
</dbReference>
<dbReference type="Ensembl" id="ENSHCOT00000003683.1">
    <property type="protein sequence ID" value="ENSHCOP00000006440.1"/>
    <property type="gene ID" value="ENSHCOG00000008297.1"/>
</dbReference>
<organism evidence="5 6">
    <name type="scientific">Hippocampus comes</name>
    <name type="common">Tiger tail seahorse</name>
    <dbReference type="NCBI Taxonomy" id="109280"/>
    <lineage>
        <taxon>Eukaryota</taxon>
        <taxon>Metazoa</taxon>
        <taxon>Chordata</taxon>
        <taxon>Craniata</taxon>
        <taxon>Vertebrata</taxon>
        <taxon>Euteleostomi</taxon>
        <taxon>Actinopterygii</taxon>
        <taxon>Neopterygii</taxon>
        <taxon>Teleostei</taxon>
        <taxon>Neoteleostei</taxon>
        <taxon>Acanthomorphata</taxon>
        <taxon>Syngnathiaria</taxon>
        <taxon>Syngnathiformes</taxon>
        <taxon>Syngnathoidei</taxon>
        <taxon>Syngnathidae</taxon>
        <taxon>Hippocampus</taxon>
    </lineage>
</organism>
<dbReference type="GO" id="GO:0004467">
    <property type="term" value="F:long-chain fatty acid-CoA ligase activity"/>
    <property type="evidence" value="ECO:0007669"/>
    <property type="project" value="UniProtKB-EC"/>
</dbReference>
<dbReference type="InterPro" id="IPR000873">
    <property type="entry name" value="AMP-dep_synth/lig_dom"/>
</dbReference>
<accession>A0A3Q2XNY6</accession>
<protein>
    <recommendedName>
        <fullName evidence="3">long-chain-fatty-acid--CoA ligase</fullName>
        <ecNumber evidence="3">6.2.1.3</ecNumber>
    </recommendedName>
</protein>
<dbReference type="Proteomes" id="UP000264820">
    <property type="component" value="Unplaced"/>
</dbReference>
<reference evidence="5" key="2">
    <citation type="submission" date="2025-09" db="UniProtKB">
        <authorList>
            <consortium name="Ensembl"/>
        </authorList>
    </citation>
    <scope>IDENTIFICATION</scope>
</reference>
<evidence type="ECO:0000313" key="6">
    <source>
        <dbReference type="Proteomes" id="UP000264820"/>
    </source>
</evidence>
<dbReference type="GO" id="GO:0016020">
    <property type="term" value="C:membrane"/>
    <property type="evidence" value="ECO:0007669"/>
    <property type="project" value="TreeGrafter"/>
</dbReference>
<evidence type="ECO:0000256" key="3">
    <source>
        <dbReference type="ARBA" id="ARBA00026121"/>
    </source>
</evidence>